<keyword evidence="3" id="KW-1185">Reference proteome</keyword>
<reference evidence="2 4" key="1">
    <citation type="submission" date="2017-12" db="EMBL/GenBank/DDBJ databases">
        <authorList>
            <person name="Paulsen S."/>
            <person name="Gram L.K."/>
        </authorList>
    </citation>
    <scope>NUCLEOTIDE SEQUENCE [LARGE SCALE GENOMIC DNA]</scope>
    <source>
        <strain evidence="2 4">S2231</strain>
        <strain evidence="1">S2233</strain>
    </source>
</reference>
<evidence type="ECO:0000313" key="3">
    <source>
        <dbReference type="Proteomes" id="UP000305730"/>
    </source>
</evidence>
<dbReference type="EMBL" id="PNCL01000082">
    <property type="protein sequence ID" value="TMP56618.1"/>
    <property type="molecule type" value="Genomic_DNA"/>
</dbReference>
<evidence type="ECO:0000313" key="2">
    <source>
        <dbReference type="EMBL" id="TMP56618.1"/>
    </source>
</evidence>
<dbReference type="Proteomes" id="UP000307706">
    <property type="component" value="Unassembled WGS sequence"/>
</dbReference>
<protein>
    <submittedName>
        <fullName evidence="2">Uncharacterized protein</fullName>
    </submittedName>
</protein>
<evidence type="ECO:0000313" key="1">
    <source>
        <dbReference type="EMBL" id="TMP42773.1"/>
    </source>
</evidence>
<name>A0A5S3XLV1_9GAMM</name>
<sequence length="102" mass="11493">MAQRHFMQMVTVSNNQFTYQLKPIARGKSTEQEVGSAAQPSSRVNNSLSGIKLAQAFQEHSRSTIYDQPDFKTNVAINTYKEINNQERRADVEALIGVNIYA</sequence>
<accession>A0A5S3XLV1</accession>
<evidence type="ECO:0000313" key="4">
    <source>
        <dbReference type="Proteomes" id="UP000307706"/>
    </source>
</evidence>
<dbReference type="EMBL" id="PNCK01000037">
    <property type="protein sequence ID" value="TMP42773.1"/>
    <property type="molecule type" value="Genomic_DNA"/>
</dbReference>
<organism evidence="2 4">
    <name type="scientific">Pseudoalteromonas citrea</name>
    <dbReference type="NCBI Taxonomy" id="43655"/>
    <lineage>
        <taxon>Bacteria</taxon>
        <taxon>Pseudomonadati</taxon>
        <taxon>Pseudomonadota</taxon>
        <taxon>Gammaproteobacteria</taxon>
        <taxon>Alteromonadales</taxon>
        <taxon>Pseudoalteromonadaceae</taxon>
        <taxon>Pseudoalteromonas</taxon>
    </lineage>
</organism>
<gene>
    <name evidence="2" type="ORF">CWB96_14870</name>
    <name evidence="1" type="ORF">CWB97_10980</name>
</gene>
<proteinExistence type="predicted"/>
<reference evidence="4" key="2">
    <citation type="submission" date="2019-06" db="EMBL/GenBank/DDBJ databases">
        <title>Co-occurence of chitin degradation, pigmentation and bioactivity in marine Pseudoalteromonas.</title>
        <authorList>
            <person name="Sonnenschein E.C."/>
            <person name="Bech P.K."/>
        </authorList>
    </citation>
    <scope>NUCLEOTIDE SEQUENCE [LARGE SCALE GENOMIC DNA]</scope>
    <source>
        <strain evidence="4">S2231</strain>
    </source>
</reference>
<reference evidence="2" key="3">
    <citation type="submission" date="2019-09" db="EMBL/GenBank/DDBJ databases">
        <title>Co-occurence of chitin degradation, pigmentation and bioactivity in marine Pseudoalteromonas.</title>
        <authorList>
            <person name="Sonnenschein E.C."/>
            <person name="Bech P.K."/>
        </authorList>
    </citation>
    <scope>NUCLEOTIDE SEQUENCE</scope>
    <source>
        <strain evidence="2">S2231</strain>
        <strain evidence="1 3">S2233</strain>
    </source>
</reference>
<dbReference type="Proteomes" id="UP000305730">
    <property type="component" value="Unassembled WGS sequence"/>
</dbReference>
<comment type="caution">
    <text evidence="2">The sequence shown here is derived from an EMBL/GenBank/DDBJ whole genome shotgun (WGS) entry which is preliminary data.</text>
</comment>
<dbReference type="AlphaFoldDB" id="A0A5S3XLV1"/>